<evidence type="ECO:0000313" key="3">
    <source>
        <dbReference type="Proteomes" id="UP000240382"/>
    </source>
</evidence>
<dbReference type="Proteomes" id="UP000240382">
    <property type="component" value="Unassembled WGS sequence"/>
</dbReference>
<name>A0ABX5HHJ5_ESCAL</name>
<sequence length="274" mass="31996">MTLDRWIAVVSSIAAMISAFLAACGIYQAIMQRRSMYRPQIIPQNFHFKGKCNVKNDFDLDILNGNTYNEYKINVINPGLGAAVNIEYKWIFNHQEYAQYLQQRLYKLNSAEAPADPSRFLFNYHFEESDNDLIFYSRSNLRMMTHIINKESEFIQCFLPYSVEKTKAELKFQTLSLVFLMNDIMLNLKGQIDIYKTKGPMLEIKYQDIGGKHIVELFETEVALVDSQTFNGSIDYVASFTFKKLNKSRTAAIRQRIRKSYADFINEHDYNKNK</sequence>
<dbReference type="EMBL" id="PYQT01000015">
    <property type="protein sequence ID" value="PSY41180.1"/>
    <property type="molecule type" value="Genomic_DNA"/>
</dbReference>
<evidence type="ECO:0000256" key="1">
    <source>
        <dbReference type="SAM" id="Phobius"/>
    </source>
</evidence>
<organism evidence="2 3">
    <name type="scientific">Escherichia albertii</name>
    <dbReference type="NCBI Taxonomy" id="208962"/>
    <lineage>
        <taxon>Bacteria</taxon>
        <taxon>Pseudomonadati</taxon>
        <taxon>Pseudomonadota</taxon>
        <taxon>Gammaproteobacteria</taxon>
        <taxon>Enterobacterales</taxon>
        <taxon>Enterobacteriaceae</taxon>
        <taxon>Escherichia</taxon>
    </lineage>
</organism>
<dbReference type="PROSITE" id="PS51257">
    <property type="entry name" value="PROKAR_LIPOPROTEIN"/>
    <property type="match status" value="1"/>
</dbReference>
<evidence type="ECO:0000313" key="2">
    <source>
        <dbReference type="EMBL" id="PSY41180.1"/>
    </source>
</evidence>
<reference evidence="2 3" key="1">
    <citation type="submission" date="2018-03" db="EMBL/GenBank/DDBJ databases">
        <title>Whole Genome Sequencing of Escherichia coli isolates from wildlife.</title>
        <authorList>
            <person name="Whitehouse C.A."/>
            <person name="Lacher D.W."/>
            <person name="Mammel M.K."/>
            <person name="Barnaba T."/>
            <person name="Lorch J.M."/>
        </authorList>
    </citation>
    <scope>NUCLEOTIDE SEQUENCE [LARGE SCALE GENOMIC DNA]</scope>
    <source>
        <strain evidence="2 3">20507-2</strain>
    </source>
</reference>
<accession>A0ABX5HHJ5</accession>
<keyword evidence="1" id="KW-0812">Transmembrane</keyword>
<keyword evidence="1" id="KW-0472">Membrane</keyword>
<dbReference type="RefSeq" id="WP_107192827.1">
    <property type="nucleotide sequence ID" value="NZ_PYQT01000015.1"/>
</dbReference>
<comment type="caution">
    <text evidence="2">The sequence shown here is derived from an EMBL/GenBank/DDBJ whole genome shotgun (WGS) entry which is preliminary data.</text>
</comment>
<keyword evidence="3" id="KW-1185">Reference proteome</keyword>
<proteinExistence type="predicted"/>
<protein>
    <submittedName>
        <fullName evidence="2">Uncharacterized protein</fullName>
    </submittedName>
</protein>
<keyword evidence="1" id="KW-1133">Transmembrane helix</keyword>
<feature type="transmembrane region" description="Helical" evidence="1">
    <location>
        <begin position="6"/>
        <end position="30"/>
    </location>
</feature>
<gene>
    <name evidence="2" type="ORF">C7B09_14795</name>
</gene>